<protein>
    <recommendedName>
        <fullName evidence="3">DUF2946 domain-containing protein</fullName>
    </recommendedName>
</protein>
<evidence type="ECO:0008006" key="3">
    <source>
        <dbReference type="Google" id="ProtNLM"/>
    </source>
</evidence>
<name>A0A2W5D8K7_9BURK</name>
<evidence type="ECO:0000313" key="1">
    <source>
        <dbReference type="EMBL" id="PZP28365.1"/>
    </source>
</evidence>
<accession>A0A2W5D8K7</accession>
<dbReference type="AlphaFoldDB" id="A0A2W5D8K7"/>
<proteinExistence type="predicted"/>
<organism evidence="1 2">
    <name type="scientific">Roseateles depolymerans</name>
    <dbReference type="NCBI Taxonomy" id="76731"/>
    <lineage>
        <taxon>Bacteria</taxon>
        <taxon>Pseudomonadati</taxon>
        <taxon>Pseudomonadota</taxon>
        <taxon>Betaproteobacteria</taxon>
        <taxon>Burkholderiales</taxon>
        <taxon>Sphaerotilaceae</taxon>
        <taxon>Roseateles</taxon>
    </lineage>
</organism>
<dbReference type="EMBL" id="QFOD01000023">
    <property type="protein sequence ID" value="PZP28365.1"/>
    <property type="molecule type" value="Genomic_DNA"/>
</dbReference>
<gene>
    <name evidence="1" type="ORF">DI603_19570</name>
</gene>
<dbReference type="Proteomes" id="UP000249633">
    <property type="component" value="Unassembled WGS sequence"/>
</dbReference>
<evidence type="ECO:0000313" key="2">
    <source>
        <dbReference type="Proteomes" id="UP000249633"/>
    </source>
</evidence>
<comment type="caution">
    <text evidence="1">The sequence shown here is derived from an EMBL/GenBank/DDBJ whole genome shotgun (WGS) entry which is preliminary data.</text>
</comment>
<sequence length="104" mass="10626">MNARRLARGWLLWLALILPIAQAMAGVHAFSHLSERQGDGIAHLVHCDLCVAAAHLAGGAPPPAALPSLPEAARPVLPLPAAAQAALPAAPRVLPPARAPPDLA</sequence>
<reference evidence="1 2" key="1">
    <citation type="submission" date="2017-08" db="EMBL/GenBank/DDBJ databases">
        <title>Infants hospitalized years apart are colonized by the same room-sourced microbial strains.</title>
        <authorList>
            <person name="Brooks B."/>
            <person name="Olm M.R."/>
            <person name="Firek B.A."/>
            <person name="Baker R."/>
            <person name="Thomas B.C."/>
            <person name="Morowitz M.J."/>
            <person name="Banfield J.F."/>
        </authorList>
    </citation>
    <scope>NUCLEOTIDE SEQUENCE [LARGE SCALE GENOMIC DNA]</scope>
    <source>
        <strain evidence="1">S2_012_000_R2_81</strain>
    </source>
</reference>